<evidence type="ECO:0000256" key="5">
    <source>
        <dbReference type="RuleBase" id="RU363041"/>
    </source>
</evidence>
<evidence type="ECO:0000313" key="7">
    <source>
        <dbReference type="Proteomes" id="UP000215086"/>
    </source>
</evidence>
<organism evidence="6 7">
    <name type="scientific">Thermogutta terrifontis</name>
    <dbReference type="NCBI Taxonomy" id="1331910"/>
    <lineage>
        <taxon>Bacteria</taxon>
        <taxon>Pseudomonadati</taxon>
        <taxon>Planctomycetota</taxon>
        <taxon>Planctomycetia</taxon>
        <taxon>Pirellulales</taxon>
        <taxon>Thermoguttaceae</taxon>
        <taxon>Thermogutta</taxon>
    </lineage>
</organism>
<feature type="transmembrane region" description="Helical" evidence="5">
    <location>
        <begin position="41"/>
        <end position="60"/>
    </location>
</feature>
<dbReference type="Proteomes" id="UP000215086">
    <property type="component" value="Chromosome"/>
</dbReference>
<keyword evidence="2 5" id="KW-0812">Transmembrane</keyword>
<dbReference type="AlphaFoldDB" id="A0A286RFM9"/>
<dbReference type="Pfam" id="PF01925">
    <property type="entry name" value="TauE"/>
    <property type="match status" value="1"/>
</dbReference>
<keyword evidence="4 5" id="KW-0472">Membrane</keyword>
<gene>
    <name evidence="6" type="ORF">THTE_2172</name>
</gene>
<evidence type="ECO:0000256" key="3">
    <source>
        <dbReference type="ARBA" id="ARBA00022989"/>
    </source>
</evidence>
<dbReference type="PANTHER" id="PTHR43701:SF5">
    <property type="entry name" value="MEMBRANE TRANSPORTER PROTEIN-RELATED"/>
    <property type="match status" value="1"/>
</dbReference>
<dbReference type="KEGG" id="ttf:THTE_2172"/>
<dbReference type="PANTHER" id="PTHR43701">
    <property type="entry name" value="MEMBRANE TRANSPORTER PROTEIN MJ0441-RELATED"/>
    <property type="match status" value="1"/>
</dbReference>
<evidence type="ECO:0000256" key="1">
    <source>
        <dbReference type="ARBA" id="ARBA00004141"/>
    </source>
</evidence>
<reference evidence="6 7" key="1">
    <citation type="journal article" name="Front. Microbiol.">
        <title>Sugar Metabolism of the First Thermophilic Planctomycete Thermogutta terrifontis: Comparative Genomic and Transcriptomic Approaches.</title>
        <authorList>
            <person name="Elcheninov A.G."/>
            <person name="Menzel P."/>
            <person name="Gudbergsdottir S.R."/>
            <person name="Slesarev A.I."/>
            <person name="Kadnikov V.V."/>
            <person name="Krogh A."/>
            <person name="Bonch-Osmolovskaya E.A."/>
            <person name="Peng X."/>
            <person name="Kublanov I.V."/>
        </authorList>
    </citation>
    <scope>NUCLEOTIDE SEQUENCE [LARGE SCALE GENOMIC DNA]</scope>
    <source>
        <strain evidence="6 7">R1</strain>
    </source>
</reference>
<feature type="transmembrane region" description="Helical" evidence="5">
    <location>
        <begin position="196"/>
        <end position="216"/>
    </location>
</feature>
<accession>A0A286RFM9</accession>
<protein>
    <recommendedName>
        <fullName evidence="5">Probable membrane transporter protein</fullName>
    </recommendedName>
</protein>
<comment type="similarity">
    <text evidence="5">Belongs to the 4-toluene sulfonate uptake permease (TSUP) (TC 2.A.102) family.</text>
</comment>
<feature type="transmembrane region" description="Helical" evidence="5">
    <location>
        <begin position="127"/>
        <end position="160"/>
    </location>
</feature>
<feature type="transmembrane region" description="Helical" evidence="5">
    <location>
        <begin position="93"/>
        <end position="111"/>
    </location>
</feature>
<proteinExistence type="inferred from homology"/>
<keyword evidence="5" id="KW-1003">Cell membrane</keyword>
<sequence length="242" mass="25332">MFALFLGGLFLIACLYSSVGHAGASGYLAWMAILGFAPEEMRPTALVLNVFVATIATVRFSRVRPRWLFLLFLLAGSAPLAFIGGFVPVSRNVYRPLVAVVLFAAAVRMLVGKPSETGMTKPSPSPFVLFVTGAVLGLLAGLTGTGGGIFLTPVLILSQWMTAREAAAITAPFVLINSISGLLGVMAGLQSVPTHLLPAVGTVALGGFLGSTLGSTWFSDVWLRRALSVVLVIAALKLLFVP</sequence>
<keyword evidence="3 5" id="KW-1133">Transmembrane helix</keyword>
<dbReference type="InterPro" id="IPR002781">
    <property type="entry name" value="TM_pro_TauE-like"/>
</dbReference>
<dbReference type="GO" id="GO:0005886">
    <property type="term" value="C:plasma membrane"/>
    <property type="evidence" value="ECO:0007669"/>
    <property type="project" value="UniProtKB-SubCell"/>
</dbReference>
<evidence type="ECO:0000256" key="2">
    <source>
        <dbReference type="ARBA" id="ARBA00022692"/>
    </source>
</evidence>
<feature type="transmembrane region" description="Helical" evidence="5">
    <location>
        <begin position="67"/>
        <end position="87"/>
    </location>
</feature>
<keyword evidence="7" id="KW-1185">Reference proteome</keyword>
<feature type="transmembrane region" description="Helical" evidence="5">
    <location>
        <begin position="222"/>
        <end position="240"/>
    </location>
</feature>
<dbReference type="InterPro" id="IPR051598">
    <property type="entry name" value="TSUP/Inactive_protease-like"/>
</dbReference>
<comment type="subcellular location">
    <subcellularLocation>
        <location evidence="5">Cell membrane</location>
        <topology evidence="5">Multi-pass membrane protein</topology>
    </subcellularLocation>
    <subcellularLocation>
        <location evidence="1">Membrane</location>
        <topology evidence="1">Multi-pass membrane protein</topology>
    </subcellularLocation>
</comment>
<dbReference type="EMBL" id="CP018477">
    <property type="protein sequence ID" value="ASV74774.1"/>
    <property type="molecule type" value="Genomic_DNA"/>
</dbReference>
<name>A0A286RFM9_9BACT</name>
<evidence type="ECO:0000256" key="4">
    <source>
        <dbReference type="ARBA" id="ARBA00023136"/>
    </source>
</evidence>
<evidence type="ECO:0000313" key="6">
    <source>
        <dbReference type="EMBL" id="ASV74774.1"/>
    </source>
</evidence>
<feature type="transmembrane region" description="Helical" evidence="5">
    <location>
        <begin position="166"/>
        <end position="189"/>
    </location>
</feature>